<dbReference type="Pfam" id="PF00006">
    <property type="entry name" value="ATP-synt_ab"/>
    <property type="match status" value="1"/>
</dbReference>
<evidence type="ECO:0000256" key="5">
    <source>
        <dbReference type="ARBA" id="ARBA00022840"/>
    </source>
</evidence>
<dbReference type="CDD" id="cd01136">
    <property type="entry name" value="ATPase_flagellum-secretory_path_III"/>
    <property type="match status" value="1"/>
</dbReference>
<protein>
    <submittedName>
        <fullName evidence="10">FliI/YscN family ATPase</fullName>
    </submittedName>
</protein>
<evidence type="ECO:0000256" key="1">
    <source>
        <dbReference type="ARBA" id="ARBA00004496"/>
    </source>
</evidence>
<evidence type="ECO:0000256" key="2">
    <source>
        <dbReference type="ARBA" id="ARBA00022448"/>
    </source>
</evidence>
<evidence type="ECO:0000256" key="7">
    <source>
        <dbReference type="ARBA" id="ARBA00022967"/>
    </source>
</evidence>
<dbReference type="GO" id="GO:0030257">
    <property type="term" value="C:type III protein secretion system complex"/>
    <property type="evidence" value="ECO:0007669"/>
    <property type="project" value="InterPro"/>
</dbReference>
<evidence type="ECO:0000313" key="11">
    <source>
        <dbReference type="Proteomes" id="UP000546464"/>
    </source>
</evidence>
<proteinExistence type="predicted"/>
<dbReference type="GO" id="GO:0046933">
    <property type="term" value="F:proton-transporting ATP synthase activity, rotational mechanism"/>
    <property type="evidence" value="ECO:0007669"/>
    <property type="project" value="TreeGrafter"/>
</dbReference>
<accession>A0A842HFG4</accession>
<comment type="subcellular location">
    <subcellularLocation>
        <location evidence="1">Cytoplasm</location>
    </subcellularLocation>
</comment>
<reference evidence="10 11" key="1">
    <citation type="submission" date="2020-07" db="EMBL/GenBank/DDBJ databases">
        <authorList>
            <person name="Feng X."/>
        </authorList>
    </citation>
    <scope>NUCLEOTIDE SEQUENCE [LARGE SCALE GENOMIC DNA]</scope>
    <source>
        <strain evidence="10 11">JCM31066</strain>
    </source>
</reference>
<evidence type="ECO:0000256" key="4">
    <source>
        <dbReference type="ARBA" id="ARBA00022741"/>
    </source>
</evidence>
<keyword evidence="2" id="KW-0813">Transport</keyword>
<sequence>MIPSPTVLNFDRLRHRLRQAETVAHAGAVSEVRGLIIEAHGPQASLGGLCHLLSDTGEEPVLAEVVGFRENRMLLMPLGELRSIGPGCKVVPAPHAEAVPVGKSVLGRVIDGMGRALDAGPPLDYDYSLPLRRPPPDPLSRRPIERVFATGVRALDCFTPVGVGQRLGLFAGSGVGKSTLLGMLMQSGAADVNVVALIGERGREVREFIEHCLTPEARARSVIVVSTSDQPAMVRLRAAYLATGIAEWFRDRGSNVLFLMDSVTRFAMAQREIGLSVGEAPATRGYPPSVFSLLPRLLERTGNAAEGTITAFYTVLVDGDDMNEPIADAVRGILDGHVVLSRAIASANRYPAVDVLESVSRLTTRVCSEKELTLMARARNLLSLYRSHEDLINIGAYVAGSNPRVDEAIAKREALEEFLRQAVHEKGDRMEAFKKMAEVLA</sequence>
<name>A0A842HFG4_9BACT</name>
<dbReference type="GO" id="GO:0016887">
    <property type="term" value="F:ATP hydrolysis activity"/>
    <property type="evidence" value="ECO:0007669"/>
    <property type="project" value="InterPro"/>
</dbReference>
<evidence type="ECO:0000256" key="8">
    <source>
        <dbReference type="ARBA" id="ARBA00034006"/>
    </source>
</evidence>
<dbReference type="InterPro" id="IPR040627">
    <property type="entry name" value="T3SS_ATPase_C"/>
</dbReference>
<keyword evidence="7" id="KW-1278">Translocase</keyword>
<dbReference type="PROSITE" id="PS00152">
    <property type="entry name" value="ATPASE_ALPHA_BETA"/>
    <property type="match status" value="1"/>
</dbReference>
<dbReference type="EMBL" id="JACHVB010000035">
    <property type="protein sequence ID" value="MBC2595009.1"/>
    <property type="molecule type" value="Genomic_DNA"/>
</dbReference>
<comment type="catalytic activity">
    <reaction evidence="8">
        <text>ATP + H2O + cellular proteinSide 1 = ADP + phosphate + cellular proteinSide 2.</text>
        <dbReference type="EC" id="7.4.2.8"/>
    </reaction>
</comment>
<dbReference type="SMART" id="SM00382">
    <property type="entry name" value="AAA"/>
    <property type="match status" value="1"/>
</dbReference>
<keyword evidence="6" id="KW-0653">Protein transport</keyword>
<dbReference type="FunFam" id="3.40.50.12240:FF:000002">
    <property type="entry name" value="Flagellum-specific ATP synthase FliI"/>
    <property type="match status" value="1"/>
</dbReference>
<dbReference type="NCBIfam" id="TIGR01026">
    <property type="entry name" value="fliI_yscN"/>
    <property type="match status" value="1"/>
</dbReference>
<keyword evidence="5" id="KW-0067">ATP-binding</keyword>
<evidence type="ECO:0000259" key="9">
    <source>
        <dbReference type="SMART" id="SM00382"/>
    </source>
</evidence>
<dbReference type="Pfam" id="PF18269">
    <property type="entry name" value="T3SS_ATPase_C"/>
    <property type="match status" value="1"/>
</dbReference>
<dbReference type="GO" id="GO:0008564">
    <property type="term" value="F:protein-exporting ATPase activity"/>
    <property type="evidence" value="ECO:0007669"/>
    <property type="project" value="UniProtKB-EC"/>
</dbReference>
<dbReference type="Gene3D" id="3.40.50.12240">
    <property type="match status" value="1"/>
</dbReference>
<dbReference type="InterPro" id="IPR000194">
    <property type="entry name" value="ATPase_F1/V1/A1_a/bsu_nucl-bd"/>
</dbReference>
<dbReference type="SUPFAM" id="SSF52540">
    <property type="entry name" value="P-loop containing nucleoside triphosphate hydrolases"/>
    <property type="match status" value="1"/>
</dbReference>
<dbReference type="InterPro" id="IPR005714">
    <property type="entry name" value="ATPase_T3SS_FliI/YscN"/>
</dbReference>
<dbReference type="AlphaFoldDB" id="A0A842HFG4"/>
<dbReference type="InterPro" id="IPR020003">
    <property type="entry name" value="ATPase_a/bsu_AS"/>
</dbReference>
<dbReference type="PANTHER" id="PTHR15184">
    <property type="entry name" value="ATP SYNTHASE"/>
    <property type="match status" value="1"/>
</dbReference>
<dbReference type="InterPro" id="IPR050053">
    <property type="entry name" value="ATPase_alpha/beta_chains"/>
</dbReference>
<keyword evidence="4" id="KW-0547">Nucleotide-binding</keyword>
<dbReference type="GO" id="GO:0030254">
    <property type="term" value="P:protein secretion by the type III secretion system"/>
    <property type="evidence" value="ECO:0007669"/>
    <property type="project" value="InterPro"/>
</dbReference>
<dbReference type="InterPro" id="IPR004100">
    <property type="entry name" value="ATPase_F1/V1/A1_a/bsu_N"/>
</dbReference>
<gene>
    <name evidence="10" type="ORF">H5P28_12145</name>
</gene>
<keyword evidence="11" id="KW-1185">Reference proteome</keyword>
<dbReference type="InterPro" id="IPR003593">
    <property type="entry name" value="AAA+_ATPase"/>
</dbReference>
<evidence type="ECO:0000256" key="6">
    <source>
        <dbReference type="ARBA" id="ARBA00022927"/>
    </source>
</evidence>
<comment type="caution">
    <text evidence="10">The sequence shown here is derived from an EMBL/GenBank/DDBJ whole genome shotgun (WGS) entry which is preliminary data.</text>
</comment>
<dbReference type="InterPro" id="IPR027417">
    <property type="entry name" value="P-loop_NTPase"/>
</dbReference>
<evidence type="ECO:0000313" key="10">
    <source>
        <dbReference type="EMBL" id="MBC2595009.1"/>
    </source>
</evidence>
<dbReference type="Proteomes" id="UP000546464">
    <property type="component" value="Unassembled WGS sequence"/>
</dbReference>
<dbReference type="RefSeq" id="WP_185675975.1">
    <property type="nucleotide sequence ID" value="NZ_JACHVB010000035.1"/>
</dbReference>
<evidence type="ECO:0000256" key="3">
    <source>
        <dbReference type="ARBA" id="ARBA00022490"/>
    </source>
</evidence>
<organism evidence="10 11">
    <name type="scientific">Ruficoccus amylovorans</name>
    <dbReference type="NCBI Taxonomy" id="1804625"/>
    <lineage>
        <taxon>Bacteria</taxon>
        <taxon>Pseudomonadati</taxon>
        <taxon>Verrucomicrobiota</taxon>
        <taxon>Opitutia</taxon>
        <taxon>Puniceicoccales</taxon>
        <taxon>Cerasicoccaceae</taxon>
        <taxon>Ruficoccus</taxon>
    </lineage>
</organism>
<dbReference type="GO" id="GO:0005524">
    <property type="term" value="F:ATP binding"/>
    <property type="evidence" value="ECO:0007669"/>
    <property type="project" value="UniProtKB-KW"/>
</dbReference>
<dbReference type="PANTHER" id="PTHR15184:SF9">
    <property type="entry name" value="SPI-1 TYPE 3 SECRETION SYSTEM ATPASE"/>
    <property type="match status" value="1"/>
</dbReference>
<dbReference type="GO" id="GO:0005737">
    <property type="term" value="C:cytoplasm"/>
    <property type="evidence" value="ECO:0007669"/>
    <property type="project" value="UniProtKB-SubCell"/>
</dbReference>
<dbReference type="CDD" id="cd18117">
    <property type="entry name" value="ATP-synt_flagellum-secretory_path_III_N"/>
    <property type="match status" value="1"/>
</dbReference>
<feature type="domain" description="AAA+ ATPase" evidence="9">
    <location>
        <begin position="163"/>
        <end position="345"/>
    </location>
</feature>
<keyword evidence="3" id="KW-0963">Cytoplasm</keyword>
<dbReference type="Pfam" id="PF02874">
    <property type="entry name" value="ATP-synt_ab_N"/>
    <property type="match status" value="1"/>
</dbReference>